<dbReference type="InterPro" id="IPR006028">
    <property type="entry name" value="GABAA/Glycine_rcpt"/>
</dbReference>
<feature type="domain" description="Neurotransmitter-gated ion-channel transmembrane" evidence="2">
    <location>
        <begin position="92"/>
        <end position="167"/>
    </location>
</feature>
<feature type="transmembrane region" description="Helical" evidence="1">
    <location>
        <begin position="149"/>
        <end position="167"/>
    </location>
</feature>
<evidence type="ECO:0000313" key="4">
    <source>
        <dbReference type="Proteomes" id="UP000014500"/>
    </source>
</evidence>
<dbReference type="eggNOG" id="KOG3644">
    <property type="taxonomic scope" value="Eukaryota"/>
</dbReference>
<name>T1J031_STRMM</name>
<dbReference type="Proteomes" id="UP000014500">
    <property type="component" value="Unassembled WGS sequence"/>
</dbReference>
<accession>T1J031</accession>
<evidence type="ECO:0000259" key="2">
    <source>
        <dbReference type="Pfam" id="PF02932"/>
    </source>
</evidence>
<dbReference type="SUPFAM" id="SSF90112">
    <property type="entry name" value="Neurotransmitter-gated ion-channel transmembrane pore"/>
    <property type="match status" value="1"/>
</dbReference>
<dbReference type="HOGENOM" id="CLU_096951_0_0_1"/>
<dbReference type="InterPro" id="IPR006201">
    <property type="entry name" value="Neur_channel"/>
</dbReference>
<dbReference type="InterPro" id="IPR036719">
    <property type="entry name" value="Neuro-gated_channel_TM_sf"/>
</dbReference>
<feature type="transmembrane region" description="Helical" evidence="1">
    <location>
        <begin position="88"/>
        <end position="108"/>
    </location>
</feature>
<reference evidence="3" key="2">
    <citation type="submission" date="2015-02" db="UniProtKB">
        <authorList>
            <consortium name="EnsemblMetazoa"/>
        </authorList>
    </citation>
    <scope>IDENTIFICATION</scope>
</reference>
<dbReference type="GO" id="GO:0099095">
    <property type="term" value="F:ligand-gated monoatomic anion channel activity"/>
    <property type="evidence" value="ECO:0007669"/>
    <property type="project" value="UniProtKB-ARBA"/>
</dbReference>
<evidence type="ECO:0000313" key="3">
    <source>
        <dbReference type="EnsemblMetazoa" id="SMAR006870-PA"/>
    </source>
</evidence>
<dbReference type="InterPro" id="IPR006029">
    <property type="entry name" value="Neurotrans-gated_channel_TM"/>
</dbReference>
<dbReference type="Pfam" id="PF02932">
    <property type="entry name" value="Neur_chan_memb"/>
    <property type="match status" value="1"/>
</dbReference>
<keyword evidence="1" id="KW-0472">Membrane</keyword>
<dbReference type="EMBL" id="JH431730">
    <property type="status" value="NOT_ANNOTATED_CDS"/>
    <property type="molecule type" value="Genomic_DNA"/>
</dbReference>
<keyword evidence="4" id="KW-1185">Reference proteome</keyword>
<dbReference type="InterPro" id="IPR038050">
    <property type="entry name" value="Neuro_actylchol_rec"/>
</dbReference>
<dbReference type="GO" id="GO:0005230">
    <property type="term" value="F:extracellular ligand-gated monoatomic ion channel activity"/>
    <property type="evidence" value="ECO:0007669"/>
    <property type="project" value="UniProtKB-ARBA"/>
</dbReference>
<dbReference type="EnsemblMetazoa" id="SMAR006870-RA">
    <property type="protein sequence ID" value="SMAR006870-PA"/>
    <property type="gene ID" value="SMAR006870"/>
</dbReference>
<dbReference type="GO" id="GO:0005254">
    <property type="term" value="F:chloride channel activity"/>
    <property type="evidence" value="ECO:0007669"/>
    <property type="project" value="UniProtKB-ARBA"/>
</dbReference>
<dbReference type="PANTHER" id="PTHR18945">
    <property type="entry name" value="NEUROTRANSMITTER GATED ION CHANNEL"/>
    <property type="match status" value="1"/>
</dbReference>
<keyword evidence="1" id="KW-0812">Transmembrane</keyword>
<dbReference type="PhylomeDB" id="T1J031"/>
<dbReference type="AlphaFoldDB" id="T1J031"/>
<dbReference type="STRING" id="126957.T1J031"/>
<keyword evidence="1" id="KW-1133">Transmembrane helix</keyword>
<dbReference type="GO" id="GO:0004888">
    <property type="term" value="F:transmembrane signaling receptor activity"/>
    <property type="evidence" value="ECO:0007669"/>
    <property type="project" value="InterPro"/>
</dbReference>
<proteinExistence type="predicted"/>
<organism evidence="3 4">
    <name type="scientific">Strigamia maritima</name>
    <name type="common">European centipede</name>
    <name type="synonym">Geophilus maritimus</name>
    <dbReference type="NCBI Taxonomy" id="126957"/>
    <lineage>
        <taxon>Eukaryota</taxon>
        <taxon>Metazoa</taxon>
        <taxon>Ecdysozoa</taxon>
        <taxon>Arthropoda</taxon>
        <taxon>Myriapoda</taxon>
        <taxon>Chilopoda</taxon>
        <taxon>Pleurostigmophora</taxon>
        <taxon>Geophilomorpha</taxon>
        <taxon>Linotaeniidae</taxon>
        <taxon>Strigamia</taxon>
    </lineage>
</organism>
<sequence length="251" mass="28436">MKIDNLSDSPVSLILCTTLLINSIALSMYTSFLVQFRKAIMWNGLINISFTNENLSKEILVPPEYKFLITYICFSYNFVFKRIPNQHIILLFVPSILIVSLSWISFWLDVKMAGPRVALGLTSLLTLSTQFSSAQKDLPAVATIKALDIWMFVCIFMVFASLLIYAMSYTCDQLKIIETTTPVNHGLFGSTKHEKYSRKSALNYTVLFMMNHLKSLSYDGERGEGHVTSFVCYATNLTIMLGADMQQFHIA</sequence>
<dbReference type="GO" id="GO:0016020">
    <property type="term" value="C:membrane"/>
    <property type="evidence" value="ECO:0007669"/>
    <property type="project" value="InterPro"/>
</dbReference>
<evidence type="ECO:0000256" key="1">
    <source>
        <dbReference type="SAM" id="Phobius"/>
    </source>
</evidence>
<dbReference type="Gene3D" id="1.20.58.390">
    <property type="entry name" value="Neurotransmitter-gated ion-channel transmembrane domain"/>
    <property type="match status" value="1"/>
</dbReference>
<dbReference type="PRINTS" id="PR00253">
    <property type="entry name" value="GABAARECEPTR"/>
</dbReference>
<reference evidence="4" key="1">
    <citation type="submission" date="2011-05" db="EMBL/GenBank/DDBJ databases">
        <authorList>
            <person name="Richards S.R."/>
            <person name="Qu J."/>
            <person name="Jiang H."/>
            <person name="Jhangiani S.N."/>
            <person name="Agravi P."/>
            <person name="Goodspeed R."/>
            <person name="Gross S."/>
            <person name="Mandapat C."/>
            <person name="Jackson L."/>
            <person name="Mathew T."/>
            <person name="Pu L."/>
            <person name="Thornton R."/>
            <person name="Saada N."/>
            <person name="Wilczek-Boney K.B."/>
            <person name="Lee S."/>
            <person name="Kovar C."/>
            <person name="Wu Y."/>
            <person name="Scherer S.E."/>
            <person name="Worley K.C."/>
            <person name="Muzny D.M."/>
            <person name="Gibbs R."/>
        </authorList>
    </citation>
    <scope>NUCLEOTIDE SEQUENCE</scope>
    <source>
        <strain evidence="4">Brora</strain>
    </source>
</reference>
<feature type="transmembrane region" description="Helical" evidence="1">
    <location>
        <begin position="12"/>
        <end position="34"/>
    </location>
</feature>
<protein>
    <recommendedName>
        <fullName evidence="2">Neurotransmitter-gated ion-channel transmembrane domain-containing protein</fullName>
    </recommendedName>
</protein>